<feature type="region of interest" description="Disordered" evidence="1">
    <location>
        <begin position="38"/>
        <end position="80"/>
    </location>
</feature>
<keyword evidence="3" id="KW-1185">Reference proteome</keyword>
<dbReference type="KEGG" id="plal:FXN65_10650"/>
<dbReference type="EMBL" id="CP043311">
    <property type="protein sequence ID" value="QEY62512.1"/>
    <property type="molecule type" value="Genomic_DNA"/>
</dbReference>
<dbReference type="RefSeq" id="WP_151133167.1">
    <property type="nucleotide sequence ID" value="NZ_CP043311.1"/>
</dbReference>
<evidence type="ECO:0000313" key="2">
    <source>
        <dbReference type="EMBL" id="QEY62512.1"/>
    </source>
</evidence>
<protein>
    <submittedName>
        <fullName evidence="2">Uncharacterized protein</fullName>
    </submittedName>
</protein>
<proteinExistence type="predicted"/>
<feature type="compositionally biased region" description="Basic and acidic residues" evidence="1">
    <location>
        <begin position="67"/>
        <end position="80"/>
    </location>
</feature>
<evidence type="ECO:0000313" key="3">
    <source>
        <dbReference type="Proteomes" id="UP000327179"/>
    </source>
</evidence>
<gene>
    <name evidence="2" type="ORF">FXN65_10650</name>
</gene>
<accession>A0A5J6QLJ5</accession>
<dbReference type="Proteomes" id="UP000327179">
    <property type="component" value="Chromosome"/>
</dbReference>
<dbReference type="AlphaFoldDB" id="A0A5J6QLJ5"/>
<name>A0A5J6QLJ5_9GAMM</name>
<sequence length="183" mass="20400">MISHELSAVEANSRTSAMLAFQVEQFLAAGGRIHDLGETETAPMPLRREIEPAPKASKKARNIPPKEYMDREGRREAKRKELAPQVRELAKTLNISQIAARLGVSRRMLDTIGRDFQITFKPAPTGAQLAAMERDRVLADRLLAFIAIGLTKRQACMRSGMGYKIFNRVCKAYGLQFPTAVES</sequence>
<evidence type="ECO:0000256" key="1">
    <source>
        <dbReference type="SAM" id="MobiDB-lite"/>
    </source>
</evidence>
<organism evidence="2 3">
    <name type="scientific">Metapseudomonas lalkuanensis</name>
    <dbReference type="NCBI Taxonomy" id="2604832"/>
    <lineage>
        <taxon>Bacteria</taxon>
        <taxon>Pseudomonadati</taxon>
        <taxon>Pseudomonadota</taxon>
        <taxon>Gammaproteobacteria</taxon>
        <taxon>Pseudomonadales</taxon>
        <taxon>Pseudomonadaceae</taxon>
        <taxon>Metapseudomonas</taxon>
    </lineage>
</organism>
<reference evidence="2 3" key="1">
    <citation type="submission" date="2019-08" db="EMBL/GenBank/DDBJ databases">
        <title>Whole-genome Sequencing of e-waste polymer degrading bacterium Pseudomonas sp. strain PE08.</title>
        <authorList>
            <person name="Kirdat K."/>
            <person name="Debbarma P."/>
            <person name="Narawade N."/>
            <person name="Suyal D."/>
            <person name="Thorat V."/>
            <person name="Shouche Y."/>
            <person name="Goel R."/>
            <person name="Yadav A."/>
        </authorList>
    </citation>
    <scope>NUCLEOTIDE SEQUENCE [LARGE SCALE GENOMIC DNA]</scope>
    <source>
        <strain evidence="2 3">PE08</strain>
    </source>
</reference>